<evidence type="ECO:0000313" key="2">
    <source>
        <dbReference type="Proteomes" id="UP000224460"/>
    </source>
</evidence>
<keyword evidence="2" id="KW-1185">Reference proteome</keyword>
<dbReference type="Proteomes" id="UP000224460">
    <property type="component" value="Unassembled WGS sequence"/>
</dbReference>
<protein>
    <submittedName>
        <fullName evidence="1">Uncharacterized protein</fullName>
    </submittedName>
</protein>
<accession>A0AC61DB91</accession>
<name>A0AC61DB91_9FIRM</name>
<gene>
    <name evidence="1" type="ORF">CS063_10535</name>
</gene>
<proteinExistence type="predicted"/>
<comment type="caution">
    <text evidence="1">The sequence shown here is derived from an EMBL/GenBank/DDBJ whole genome shotgun (WGS) entry which is preliminary data.</text>
</comment>
<reference evidence="1" key="1">
    <citation type="submission" date="2017-10" db="EMBL/GenBank/DDBJ databases">
        <title>Genome sequence of cellulolytic Lachnospiraceae bacterium XHS1971 isolated from hotspring sediment.</title>
        <authorList>
            <person name="Vasudevan G."/>
            <person name="Joshi A.J."/>
            <person name="Hivarkar S."/>
            <person name="Lanjekar V.B."/>
            <person name="Dhakephalkar P.K."/>
            <person name="Dagar S."/>
        </authorList>
    </citation>
    <scope>NUCLEOTIDE SEQUENCE</scope>
    <source>
        <strain evidence="1">XHS1971</strain>
    </source>
</reference>
<evidence type="ECO:0000313" key="1">
    <source>
        <dbReference type="EMBL" id="PHV70515.1"/>
    </source>
</evidence>
<sequence>MTSNMLGWFAAGICTVAFVILWFSLSFRELSAKRKSLDIIYEQVQMHRRLYMQERGGEYDVAAQNILASKLMVYREVEKDYNALLKTPMHRIPAFILRFHLARKENML</sequence>
<organism evidence="1 2">
    <name type="scientific">Sporanaerobium hydrogeniformans</name>
    <dbReference type="NCBI Taxonomy" id="3072179"/>
    <lineage>
        <taxon>Bacteria</taxon>
        <taxon>Bacillati</taxon>
        <taxon>Bacillota</taxon>
        <taxon>Clostridia</taxon>
        <taxon>Lachnospirales</taxon>
        <taxon>Lachnospiraceae</taxon>
        <taxon>Sporanaerobium</taxon>
    </lineage>
</organism>
<dbReference type="EMBL" id="PEDL01000010">
    <property type="protein sequence ID" value="PHV70515.1"/>
    <property type="molecule type" value="Genomic_DNA"/>
</dbReference>